<dbReference type="EMBL" id="CAXAMM010021713">
    <property type="protein sequence ID" value="CAK9050467.1"/>
    <property type="molecule type" value="Genomic_DNA"/>
</dbReference>
<evidence type="ECO:0000313" key="3">
    <source>
        <dbReference type="EMBL" id="CAK9050467.1"/>
    </source>
</evidence>
<protein>
    <submittedName>
        <fullName evidence="3">Cytosolic carboxypeptidase 4 (ATP/GTP-binding protein-like 1)</fullName>
    </submittedName>
</protein>
<name>A0ABP0MI63_9DINO</name>
<keyword evidence="4" id="KW-1185">Reference proteome</keyword>
<dbReference type="PANTHER" id="PTHR12756">
    <property type="entry name" value="CYTOSOLIC CARBOXYPEPTIDASE"/>
    <property type="match status" value="1"/>
</dbReference>
<dbReference type="Gene3D" id="2.60.40.3120">
    <property type="match status" value="1"/>
</dbReference>
<dbReference type="Proteomes" id="UP001642464">
    <property type="component" value="Unassembled WGS sequence"/>
</dbReference>
<dbReference type="SUPFAM" id="SSF53187">
    <property type="entry name" value="Zn-dependent exopeptidases"/>
    <property type="match status" value="1"/>
</dbReference>
<comment type="cofactor">
    <cofactor evidence="1">
        <name>Zn(2+)</name>
        <dbReference type="ChEBI" id="CHEBI:29105"/>
    </cofactor>
</comment>
<dbReference type="InterPro" id="IPR050821">
    <property type="entry name" value="Cytosolic_carboxypeptidase"/>
</dbReference>
<evidence type="ECO:0000313" key="4">
    <source>
        <dbReference type="Proteomes" id="UP001642464"/>
    </source>
</evidence>
<evidence type="ECO:0000256" key="1">
    <source>
        <dbReference type="ARBA" id="ARBA00001947"/>
    </source>
</evidence>
<accession>A0ABP0MI63</accession>
<dbReference type="PANTHER" id="PTHR12756:SF11">
    <property type="entry name" value="CYTOSOLIC CARBOXYPEPTIDASE 1"/>
    <property type="match status" value="1"/>
</dbReference>
<sequence length="326" mass="37074">MLTPGPGATELEYELLVDSDTQSAQGHTQWFYFAIRNGQFCGTVHFRILNLRKKKSLYQQGLQPFVFSRKKHRTWESNCCQEPLVASLLLVAMPFAPSSEGGERASGVDRKEDEIYFAAYPPYSYSMMSSFISSLEQDAVARCHFRRRELCRSIGQLPVPLLVVSEVDRDTSKEPRSKGHRYERYAVVITARQHPGEVVGQRPQRAKDMSLRQHVFVTPLAICHAYRAHISNAVFPKLCSLISTDIDFETPKVAEAEECSSTGAEKSEAGNPLQGLLTGVKEERNFPNSKKKITVKLEKLHKRLKDKKEAWHQFEENKLEEEIQAV</sequence>
<evidence type="ECO:0000256" key="2">
    <source>
        <dbReference type="SAM" id="Coils"/>
    </source>
</evidence>
<reference evidence="3 4" key="1">
    <citation type="submission" date="2024-02" db="EMBL/GenBank/DDBJ databases">
        <authorList>
            <person name="Chen Y."/>
            <person name="Shah S."/>
            <person name="Dougan E. K."/>
            <person name="Thang M."/>
            <person name="Chan C."/>
        </authorList>
    </citation>
    <scope>NUCLEOTIDE SEQUENCE [LARGE SCALE GENOMIC DNA]</scope>
</reference>
<feature type="coiled-coil region" evidence="2">
    <location>
        <begin position="290"/>
        <end position="317"/>
    </location>
</feature>
<keyword evidence="2" id="KW-0175">Coiled coil</keyword>
<comment type="caution">
    <text evidence="3">The sequence shown here is derived from an EMBL/GenBank/DDBJ whole genome shotgun (WGS) entry which is preliminary data.</text>
</comment>
<organism evidence="3 4">
    <name type="scientific">Durusdinium trenchii</name>
    <dbReference type="NCBI Taxonomy" id="1381693"/>
    <lineage>
        <taxon>Eukaryota</taxon>
        <taxon>Sar</taxon>
        <taxon>Alveolata</taxon>
        <taxon>Dinophyceae</taxon>
        <taxon>Suessiales</taxon>
        <taxon>Symbiodiniaceae</taxon>
        <taxon>Durusdinium</taxon>
    </lineage>
</organism>
<gene>
    <name evidence="3" type="ORF">SCF082_LOCUS27830</name>
</gene>
<proteinExistence type="predicted"/>